<dbReference type="CDD" id="cd02511">
    <property type="entry name" value="Beta4Glucosyltransferase"/>
    <property type="match status" value="1"/>
</dbReference>
<protein>
    <submittedName>
        <fullName evidence="3">Glycosyltransferase family 2 protein</fullName>
    </submittedName>
</protein>
<dbReference type="AlphaFoldDB" id="A0A7V4TYI0"/>
<dbReference type="Gene3D" id="1.25.40.10">
    <property type="entry name" value="Tetratricopeptide repeat domain"/>
    <property type="match status" value="1"/>
</dbReference>
<evidence type="ECO:0000256" key="1">
    <source>
        <dbReference type="ARBA" id="ARBA00038494"/>
    </source>
</evidence>
<dbReference type="SUPFAM" id="SSF53448">
    <property type="entry name" value="Nucleotide-diphospho-sugar transferases"/>
    <property type="match status" value="1"/>
</dbReference>
<evidence type="ECO:0000259" key="2">
    <source>
        <dbReference type="Pfam" id="PF00535"/>
    </source>
</evidence>
<dbReference type="InterPro" id="IPR011990">
    <property type="entry name" value="TPR-like_helical_dom_sf"/>
</dbReference>
<dbReference type="InterPro" id="IPR029044">
    <property type="entry name" value="Nucleotide-diphossugar_trans"/>
</dbReference>
<comment type="similarity">
    <text evidence="1">Belongs to the glycosyltransferase 2 family. WaaE/KdtX subfamily.</text>
</comment>
<feature type="domain" description="Glycosyltransferase 2-like" evidence="2">
    <location>
        <begin position="28"/>
        <end position="136"/>
    </location>
</feature>
<organism evidence="3">
    <name type="scientific">Caldithrix abyssi</name>
    <dbReference type="NCBI Taxonomy" id="187145"/>
    <lineage>
        <taxon>Bacteria</taxon>
        <taxon>Pseudomonadati</taxon>
        <taxon>Calditrichota</taxon>
        <taxon>Calditrichia</taxon>
        <taxon>Calditrichales</taxon>
        <taxon>Calditrichaceae</taxon>
        <taxon>Caldithrix</taxon>
    </lineage>
</organism>
<dbReference type="InterPro" id="IPR001173">
    <property type="entry name" value="Glyco_trans_2-like"/>
</dbReference>
<gene>
    <name evidence="3" type="ORF">ENK44_03550</name>
</gene>
<dbReference type="PANTHER" id="PTHR43630:SF2">
    <property type="entry name" value="GLYCOSYLTRANSFERASE"/>
    <property type="match status" value="1"/>
</dbReference>
<proteinExistence type="inferred from homology"/>
<evidence type="ECO:0000313" key="3">
    <source>
        <dbReference type="EMBL" id="HGY54756.1"/>
    </source>
</evidence>
<dbReference type="SUPFAM" id="SSF48452">
    <property type="entry name" value="TPR-like"/>
    <property type="match status" value="1"/>
</dbReference>
<name>A0A7V4TYI0_CALAY</name>
<dbReference type="Proteomes" id="UP000885779">
    <property type="component" value="Unassembled WGS sequence"/>
</dbReference>
<dbReference type="Pfam" id="PF00535">
    <property type="entry name" value="Glycos_transf_2"/>
    <property type="match status" value="1"/>
</dbReference>
<dbReference type="EMBL" id="DRQG01000031">
    <property type="protein sequence ID" value="HGY54756.1"/>
    <property type="molecule type" value="Genomic_DNA"/>
</dbReference>
<dbReference type="Gene3D" id="3.90.550.10">
    <property type="entry name" value="Spore Coat Polysaccharide Biosynthesis Protein SpsA, Chain A"/>
    <property type="match status" value="1"/>
</dbReference>
<accession>A0A7V4TYI0</accession>
<sequence>MIWPLPICSSSIRNREPSMSEKEQPLLSLCMIVKDEEQWLEACLQSVHQTVDEMIVVDTGSKDATADIALRYGAKVYHHYWKNDFAEARNRALELAKGRWILHLDADEQWDSAAANGLPGILSATDADGILVQVRNWHPRDDMVRYLDSPQVRLFRNLPTFRYEGRVHEQIAPSIQRHSGKIQNSDLLIHHYGYQQNNRSKARRNLTILEEQARKHPEDLFTRYKLAETCKALGENERARNIFKEIADNEINKLNSDMAENLYMRLAQLELAENHFENTIRYAEKSFGMNRENVLSEYLLSIACIYTGQSERAMNHLQHILQEDRQDVIDRQDVEKLISVCRHTMEDL</sequence>
<reference evidence="3" key="1">
    <citation type="journal article" date="2020" name="mSystems">
        <title>Genome- and Community-Level Interaction Insights into Carbon Utilization and Element Cycling Functions of Hydrothermarchaeota in Hydrothermal Sediment.</title>
        <authorList>
            <person name="Zhou Z."/>
            <person name="Liu Y."/>
            <person name="Xu W."/>
            <person name="Pan J."/>
            <person name="Luo Z.H."/>
            <person name="Li M."/>
        </authorList>
    </citation>
    <scope>NUCLEOTIDE SEQUENCE [LARGE SCALE GENOMIC DNA]</scope>
    <source>
        <strain evidence="3">HyVt-577</strain>
    </source>
</reference>
<comment type="caution">
    <text evidence="3">The sequence shown here is derived from an EMBL/GenBank/DDBJ whole genome shotgun (WGS) entry which is preliminary data.</text>
</comment>
<dbReference type="PANTHER" id="PTHR43630">
    <property type="entry name" value="POLY-BETA-1,6-N-ACETYL-D-GLUCOSAMINE SYNTHASE"/>
    <property type="match status" value="1"/>
</dbReference>